<dbReference type="Proteomes" id="UP000054051">
    <property type="component" value="Unassembled WGS sequence"/>
</dbReference>
<name>G2J867_9BURK</name>
<comment type="caution">
    <text evidence="1">The sequence shown here is derived from an EMBL/GenBank/DDBJ whole genome shotgun (WGS) entry which is preliminary data.</text>
</comment>
<keyword evidence="2" id="KW-1185">Reference proteome</keyword>
<dbReference type="AlphaFoldDB" id="G2J867"/>
<sequence length="80" mass="9018">MHLPYNVALPILFYQGQPVITLAMMDKAHRRPEDTAGRNFRAHQNKLIEGKDDFVRNSYEAKELGITAPNGLILLTKPAT</sequence>
<dbReference type="EMBL" id="CAFB01000035">
    <property type="protein sequence ID" value="CCD28964.1"/>
    <property type="molecule type" value="Genomic_DNA"/>
</dbReference>
<accession>G2J867</accession>
<evidence type="ECO:0000313" key="2">
    <source>
        <dbReference type="Proteomes" id="UP000054051"/>
    </source>
</evidence>
<proteinExistence type="predicted"/>
<organism evidence="1 2">
    <name type="scientific">Candidatus Glomeribacter gigasporarum BEG34</name>
    <dbReference type="NCBI Taxonomy" id="1070319"/>
    <lineage>
        <taxon>Bacteria</taxon>
        <taxon>Pseudomonadati</taxon>
        <taxon>Pseudomonadota</taxon>
        <taxon>Betaproteobacteria</taxon>
        <taxon>Burkholderiales</taxon>
        <taxon>Burkholderiaceae</taxon>
        <taxon>Candidatus Glomeribacter</taxon>
    </lineage>
</organism>
<reference evidence="1 2" key="1">
    <citation type="submission" date="2011-08" db="EMBL/GenBank/DDBJ databases">
        <title>The genome of the obligate endobacterium of an arbuscular mycorrhizal fungus reveals an interphylum network of nutritional interactions.</title>
        <authorList>
            <person name="Ghignone S."/>
            <person name="Salvioli A."/>
            <person name="Anca I."/>
            <person name="Lumini E."/>
            <person name="Ortu G."/>
            <person name="Petiti L."/>
            <person name="Cruveiller S."/>
            <person name="Bianciotto V."/>
            <person name="Piffanelli P."/>
            <person name="Lanfranco L."/>
            <person name="Bonfante P."/>
        </authorList>
    </citation>
    <scope>NUCLEOTIDE SEQUENCE [LARGE SCALE GENOMIC DNA]</scope>
    <source>
        <strain evidence="1 2">BEG34</strain>
    </source>
</reference>
<protein>
    <submittedName>
        <fullName evidence="1">Putative KilA-N DNA-binding domain</fullName>
    </submittedName>
</protein>
<gene>
    <name evidence="1" type="ORF">CAGGBEG34_190139</name>
</gene>
<keyword evidence="1" id="KW-0238">DNA-binding</keyword>
<evidence type="ECO:0000313" key="1">
    <source>
        <dbReference type="EMBL" id="CCD28964.1"/>
    </source>
</evidence>
<dbReference type="GO" id="GO:0003677">
    <property type="term" value="F:DNA binding"/>
    <property type="evidence" value="ECO:0007669"/>
    <property type="project" value="UniProtKB-KW"/>
</dbReference>